<dbReference type="PROSITE" id="PS51257">
    <property type="entry name" value="PROKAR_LIPOPROTEIN"/>
    <property type="match status" value="1"/>
</dbReference>
<accession>A0ABY2BM94</accession>
<dbReference type="SUPFAM" id="SSF110087">
    <property type="entry name" value="DR1885-like metal-binding protein"/>
    <property type="match status" value="1"/>
</dbReference>
<organism evidence="2 3">
    <name type="scientific">Kribbella orskensis</name>
    <dbReference type="NCBI Taxonomy" id="2512216"/>
    <lineage>
        <taxon>Bacteria</taxon>
        <taxon>Bacillati</taxon>
        <taxon>Actinomycetota</taxon>
        <taxon>Actinomycetes</taxon>
        <taxon>Propionibacteriales</taxon>
        <taxon>Kribbellaceae</taxon>
        <taxon>Kribbella</taxon>
    </lineage>
</organism>
<evidence type="ECO:0000313" key="2">
    <source>
        <dbReference type="EMBL" id="TCO25524.1"/>
    </source>
</evidence>
<dbReference type="RefSeq" id="WP_132188398.1">
    <property type="nucleotide sequence ID" value="NZ_SLWM01000004.1"/>
</dbReference>
<comment type="caution">
    <text evidence="2">The sequence shown here is derived from an EMBL/GenBank/DDBJ whole genome shotgun (WGS) entry which is preliminary data.</text>
</comment>
<keyword evidence="1" id="KW-0732">Signal</keyword>
<dbReference type="Proteomes" id="UP000295818">
    <property type="component" value="Unassembled WGS sequence"/>
</dbReference>
<protein>
    <submittedName>
        <fullName evidence="2">Copper(I)-binding protein</fullName>
    </submittedName>
</protein>
<dbReference type="EMBL" id="SLWM01000004">
    <property type="protein sequence ID" value="TCO25524.1"/>
    <property type="molecule type" value="Genomic_DNA"/>
</dbReference>
<sequence>MRMPARKTIRSVQVLLTLGLLAGCGSQDPFQNLPAGGTDAGTGQIVIDDIWANGPQGLAAGSDAPLQLTMTNESATTDDALVGVSTTVSDQVTLEQDGHAVSSIAIPAGSQVDLERRTGIELQGLRRALTPGQWFSVTFTFQRAAPVTVLAAAGPLAASR</sequence>
<gene>
    <name evidence="2" type="ORF">EV644_10428</name>
</gene>
<dbReference type="InterPro" id="IPR036182">
    <property type="entry name" value="PCuAC_sf"/>
</dbReference>
<dbReference type="Pfam" id="PF04314">
    <property type="entry name" value="PCuAC"/>
    <property type="match status" value="1"/>
</dbReference>
<dbReference type="InterPro" id="IPR007410">
    <property type="entry name" value="LpqE-like"/>
</dbReference>
<evidence type="ECO:0000256" key="1">
    <source>
        <dbReference type="SAM" id="SignalP"/>
    </source>
</evidence>
<feature type="chain" id="PRO_5047507836" evidence="1">
    <location>
        <begin position="23"/>
        <end position="160"/>
    </location>
</feature>
<name>A0ABY2BM94_9ACTN</name>
<feature type="signal peptide" evidence="1">
    <location>
        <begin position="1"/>
        <end position="22"/>
    </location>
</feature>
<evidence type="ECO:0000313" key="3">
    <source>
        <dbReference type="Proteomes" id="UP000295818"/>
    </source>
</evidence>
<reference evidence="2 3" key="1">
    <citation type="journal article" date="2015" name="Stand. Genomic Sci.">
        <title>Genomic Encyclopedia of Bacterial and Archaeal Type Strains, Phase III: the genomes of soil and plant-associated and newly described type strains.</title>
        <authorList>
            <person name="Whitman W.B."/>
            <person name="Woyke T."/>
            <person name="Klenk H.P."/>
            <person name="Zhou Y."/>
            <person name="Lilburn T.G."/>
            <person name="Beck B.J."/>
            <person name="De Vos P."/>
            <person name="Vandamme P."/>
            <person name="Eisen J.A."/>
            <person name="Garrity G."/>
            <person name="Hugenholtz P."/>
            <person name="Kyrpides N.C."/>
        </authorList>
    </citation>
    <scope>NUCLEOTIDE SEQUENCE [LARGE SCALE GENOMIC DNA]</scope>
    <source>
        <strain evidence="2 3">VKM Ac-2538</strain>
    </source>
</reference>
<dbReference type="Gene3D" id="2.60.40.1890">
    <property type="entry name" value="PCu(A)C copper chaperone"/>
    <property type="match status" value="1"/>
</dbReference>
<keyword evidence="3" id="KW-1185">Reference proteome</keyword>
<proteinExistence type="predicted"/>